<name>A0A2P2PBT6_RHIMU</name>
<protein>
    <submittedName>
        <fullName evidence="1">Uncharacterized protein</fullName>
    </submittedName>
</protein>
<sequence length="10" mass="1029">MPITSTCSCS</sequence>
<dbReference type="EMBL" id="GGEC01071711">
    <property type="protein sequence ID" value="MBX52195.1"/>
    <property type="molecule type" value="Transcribed_RNA"/>
</dbReference>
<reference evidence="1" key="1">
    <citation type="submission" date="2018-02" db="EMBL/GenBank/DDBJ databases">
        <title>Rhizophora mucronata_Transcriptome.</title>
        <authorList>
            <person name="Meera S.P."/>
            <person name="Sreeshan A."/>
            <person name="Augustine A."/>
        </authorList>
    </citation>
    <scope>NUCLEOTIDE SEQUENCE</scope>
    <source>
        <tissue evidence="1">Leaf</tissue>
    </source>
</reference>
<evidence type="ECO:0000313" key="1">
    <source>
        <dbReference type="EMBL" id="MBX52195.1"/>
    </source>
</evidence>
<proteinExistence type="predicted"/>
<accession>A0A2P2PBT6</accession>
<organism evidence="1">
    <name type="scientific">Rhizophora mucronata</name>
    <name type="common">Asiatic mangrove</name>
    <dbReference type="NCBI Taxonomy" id="61149"/>
    <lineage>
        <taxon>Eukaryota</taxon>
        <taxon>Viridiplantae</taxon>
        <taxon>Streptophyta</taxon>
        <taxon>Embryophyta</taxon>
        <taxon>Tracheophyta</taxon>
        <taxon>Spermatophyta</taxon>
        <taxon>Magnoliopsida</taxon>
        <taxon>eudicotyledons</taxon>
        <taxon>Gunneridae</taxon>
        <taxon>Pentapetalae</taxon>
        <taxon>rosids</taxon>
        <taxon>fabids</taxon>
        <taxon>Malpighiales</taxon>
        <taxon>Rhizophoraceae</taxon>
        <taxon>Rhizophora</taxon>
    </lineage>
</organism>